<dbReference type="UniPathway" id="UPA00253">
    <property type="reaction ID" value="UER00332"/>
</dbReference>
<comment type="catalytic activity">
    <reaction evidence="9 10">
        <text>nicotinate beta-D-ribonucleotide + ATP + H(+) = deamido-NAD(+) + diphosphate</text>
        <dbReference type="Rhea" id="RHEA:22860"/>
        <dbReference type="ChEBI" id="CHEBI:15378"/>
        <dbReference type="ChEBI" id="CHEBI:30616"/>
        <dbReference type="ChEBI" id="CHEBI:33019"/>
        <dbReference type="ChEBI" id="CHEBI:57502"/>
        <dbReference type="ChEBI" id="CHEBI:58437"/>
        <dbReference type="EC" id="2.7.7.18"/>
    </reaction>
</comment>
<dbReference type="AlphaFoldDB" id="A0A134CKH2"/>
<dbReference type="EC" id="2.7.7.18" evidence="10"/>
<reference evidence="13" key="1">
    <citation type="submission" date="2016-01" db="EMBL/GenBank/DDBJ databases">
        <authorList>
            <person name="Mitreva M."/>
            <person name="Pepin K.H."/>
            <person name="Mihindukulasuriya K.A."/>
            <person name="Fulton R."/>
            <person name="Fronick C."/>
            <person name="O'Laughlin M."/>
            <person name="Miner T."/>
            <person name="Herter B."/>
            <person name="Rosa B.A."/>
            <person name="Cordes M."/>
            <person name="Tomlinson C."/>
            <person name="Wollam A."/>
            <person name="Palsikar V.B."/>
            <person name="Mardis E.R."/>
            <person name="Wilson R.K."/>
        </authorList>
    </citation>
    <scope>NUCLEOTIDE SEQUENCE [LARGE SCALE GENOMIC DNA]</scope>
    <source>
        <strain evidence="13">KA00182</strain>
    </source>
</reference>
<keyword evidence="6 10" id="KW-0547">Nucleotide-binding</keyword>
<dbReference type="PANTHER" id="PTHR39321">
    <property type="entry name" value="NICOTINATE-NUCLEOTIDE ADENYLYLTRANSFERASE-RELATED"/>
    <property type="match status" value="1"/>
</dbReference>
<comment type="pathway">
    <text evidence="2 10">Cofactor biosynthesis; NAD(+) biosynthesis; deamido-NAD(+) from nicotinate D-ribonucleotide: step 1/1.</text>
</comment>
<protein>
    <recommendedName>
        <fullName evidence="10">Probable nicotinate-nucleotide adenylyltransferase</fullName>
        <ecNumber evidence="10">2.7.7.18</ecNumber>
    </recommendedName>
    <alternativeName>
        <fullName evidence="10">Deamido-NAD(+) diphosphorylase</fullName>
    </alternativeName>
    <alternativeName>
        <fullName evidence="10">Deamido-NAD(+) pyrophosphorylase</fullName>
    </alternativeName>
    <alternativeName>
        <fullName evidence="10">Nicotinate mononucleotide adenylyltransferase</fullName>
        <shortName evidence="10">NaMN adenylyltransferase</shortName>
    </alternativeName>
</protein>
<organism evidence="12 13">
    <name type="scientific">Megasphaera hutchinsoni</name>
    <dbReference type="NCBI Taxonomy" id="1588748"/>
    <lineage>
        <taxon>Bacteria</taxon>
        <taxon>Bacillati</taxon>
        <taxon>Bacillota</taxon>
        <taxon>Negativicutes</taxon>
        <taxon>Veillonellales</taxon>
        <taxon>Veillonellaceae</taxon>
        <taxon>Megasphaera</taxon>
    </lineage>
</organism>
<dbReference type="InterPro" id="IPR004821">
    <property type="entry name" value="Cyt_trans-like"/>
</dbReference>
<feature type="domain" description="Cytidyltransferase-like" evidence="11">
    <location>
        <begin position="8"/>
        <end position="174"/>
    </location>
</feature>
<keyword evidence="4 10" id="KW-0808">Transferase</keyword>
<dbReference type="InterPro" id="IPR014729">
    <property type="entry name" value="Rossmann-like_a/b/a_fold"/>
</dbReference>
<evidence type="ECO:0000313" key="13">
    <source>
        <dbReference type="Proteomes" id="UP000070160"/>
    </source>
</evidence>
<gene>
    <name evidence="10" type="primary">nadD</name>
    <name evidence="12" type="ORF">HMPREF3182_00357</name>
</gene>
<dbReference type="NCBIfam" id="TIGR00125">
    <property type="entry name" value="cyt_tran_rel"/>
    <property type="match status" value="1"/>
</dbReference>
<comment type="function">
    <text evidence="1 10">Catalyzes the reversible adenylation of nicotinate mononucleotide (NaMN) to nicotinic acid adenine dinucleotide (NaAD).</text>
</comment>
<dbReference type="Gene3D" id="3.40.50.620">
    <property type="entry name" value="HUPs"/>
    <property type="match status" value="1"/>
</dbReference>
<evidence type="ECO:0000256" key="8">
    <source>
        <dbReference type="ARBA" id="ARBA00023027"/>
    </source>
</evidence>
<evidence type="ECO:0000256" key="10">
    <source>
        <dbReference type="HAMAP-Rule" id="MF_00244"/>
    </source>
</evidence>
<comment type="caution">
    <text evidence="12">The sequence shown here is derived from an EMBL/GenBank/DDBJ whole genome shotgun (WGS) entry which is preliminary data.</text>
</comment>
<evidence type="ECO:0000256" key="6">
    <source>
        <dbReference type="ARBA" id="ARBA00022741"/>
    </source>
</evidence>
<accession>A0A134CKH2</accession>
<dbReference type="CDD" id="cd02165">
    <property type="entry name" value="NMNAT"/>
    <property type="match status" value="1"/>
</dbReference>
<dbReference type="HAMAP" id="MF_00244">
    <property type="entry name" value="NaMN_adenylyltr"/>
    <property type="match status" value="1"/>
</dbReference>
<dbReference type="PANTHER" id="PTHR39321:SF3">
    <property type="entry name" value="PHOSPHOPANTETHEINE ADENYLYLTRANSFERASE"/>
    <property type="match status" value="1"/>
</dbReference>
<comment type="similarity">
    <text evidence="10">Belongs to the NadD family.</text>
</comment>
<dbReference type="GO" id="GO:0005524">
    <property type="term" value="F:ATP binding"/>
    <property type="evidence" value="ECO:0007669"/>
    <property type="project" value="UniProtKB-KW"/>
</dbReference>
<evidence type="ECO:0000256" key="2">
    <source>
        <dbReference type="ARBA" id="ARBA00005019"/>
    </source>
</evidence>
<evidence type="ECO:0000256" key="1">
    <source>
        <dbReference type="ARBA" id="ARBA00002324"/>
    </source>
</evidence>
<dbReference type="SUPFAM" id="SSF52374">
    <property type="entry name" value="Nucleotidylyl transferase"/>
    <property type="match status" value="1"/>
</dbReference>
<evidence type="ECO:0000313" key="12">
    <source>
        <dbReference type="EMBL" id="KXB92695.1"/>
    </source>
</evidence>
<dbReference type="STRING" id="1588748.HMPREF3182_00357"/>
<dbReference type="Proteomes" id="UP000070160">
    <property type="component" value="Unassembled WGS sequence"/>
</dbReference>
<dbReference type="EMBL" id="LSDT01000008">
    <property type="protein sequence ID" value="KXB92695.1"/>
    <property type="molecule type" value="Genomic_DNA"/>
</dbReference>
<proteinExistence type="inferred from homology"/>
<evidence type="ECO:0000256" key="4">
    <source>
        <dbReference type="ARBA" id="ARBA00022679"/>
    </source>
</evidence>
<keyword evidence="7 10" id="KW-0067">ATP-binding</keyword>
<dbReference type="NCBIfam" id="NF000840">
    <property type="entry name" value="PRK00071.1-3"/>
    <property type="match status" value="1"/>
</dbReference>
<dbReference type="Pfam" id="PF01467">
    <property type="entry name" value="CTP_transf_like"/>
    <property type="match status" value="1"/>
</dbReference>
<evidence type="ECO:0000256" key="9">
    <source>
        <dbReference type="ARBA" id="ARBA00048721"/>
    </source>
</evidence>
<keyword evidence="5 10" id="KW-0548">Nucleotidyltransferase</keyword>
<keyword evidence="8 10" id="KW-0520">NAD</keyword>
<dbReference type="InterPro" id="IPR005248">
    <property type="entry name" value="NadD/NMNAT"/>
</dbReference>
<dbReference type="GO" id="GO:0004515">
    <property type="term" value="F:nicotinate-nucleotide adenylyltransferase activity"/>
    <property type="evidence" value="ECO:0007669"/>
    <property type="project" value="UniProtKB-UniRule"/>
</dbReference>
<keyword evidence="13" id="KW-1185">Reference proteome</keyword>
<name>A0A134CKH2_9FIRM</name>
<evidence type="ECO:0000256" key="5">
    <source>
        <dbReference type="ARBA" id="ARBA00022695"/>
    </source>
</evidence>
<dbReference type="PATRIC" id="fig|1588748.3.peg.347"/>
<dbReference type="GO" id="GO:0009435">
    <property type="term" value="P:NAD+ biosynthetic process"/>
    <property type="evidence" value="ECO:0007669"/>
    <property type="project" value="UniProtKB-UniRule"/>
</dbReference>
<evidence type="ECO:0000256" key="3">
    <source>
        <dbReference type="ARBA" id="ARBA00022642"/>
    </source>
</evidence>
<evidence type="ECO:0000256" key="7">
    <source>
        <dbReference type="ARBA" id="ARBA00022840"/>
    </source>
</evidence>
<dbReference type="RefSeq" id="WP_062485151.1">
    <property type="nucleotide sequence ID" value="NZ_KQ960929.1"/>
</dbReference>
<evidence type="ECO:0000259" key="11">
    <source>
        <dbReference type="Pfam" id="PF01467"/>
    </source>
</evidence>
<sequence>MNKVKIGIMGGSFNPIHMGHLMIAEEARQALGLEKIYFVPSYQTPQKEVQGATPLQRLEMTQLATADNPYFKVSDWEIQQASISYTINTITHFATHWGKGVTIYFISGTDTIHDLIYWKEPEAILDACYVVGAVRPDGTENIDQAVAYFGTRSKKIIKLPVPAMEISSTDIRNRLSEGKSVRYFLPTVVQEYIEVNGVYKWRG</sequence>
<keyword evidence="3 10" id="KW-0662">Pyridine nucleotide biosynthesis</keyword>
<dbReference type="NCBIfam" id="TIGR00482">
    <property type="entry name" value="nicotinate (nicotinamide) nucleotide adenylyltransferase"/>
    <property type="match status" value="1"/>
</dbReference>